<dbReference type="AlphaFoldDB" id="A0AAW6TW60"/>
<sequence>MRLERIKYTELNARQKENFNFQKLSAVLADYGFVTMRLSDDWQGADFIAHHVDGSTFLRVQLKGRLSFYKKYTGKDLWVAFHEGGSWYLYPHDELLGDVLKLTGIGSTVSWSHRGGYSFPRVPQRLQGFLSKYRISGDAHPIAR</sequence>
<keyword evidence="2" id="KW-1185">Reference proteome</keyword>
<gene>
    <name evidence="1" type="ORF">QJ522_01640</name>
</gene>
<dbReference type="RefSeq" id="WP_349243141.1">
    <property type="nucleotide sequence ID" value="NZ_JASCXX010000002.1"/>
</dbReference>
<dbReference type="EMBL" id="JASCXX010000002">
    <property type="protein sequence ID" value="MDI6447729.1"/>
    <property type="molecule type" value="Genomic_DNA"/>
</dbReference>
<evidence type="ECO:0008006" key="3">
    <source>
        <dbReference type="Google" id="ProtNLM"/>
    </source>
</evidence>
<dbReference type="Proteomes" id="UP001431776">
    <property type="component" value="Unassembled WGS sequence"/>
</dbReference>
<name>A0AAW6TW60_9BACT</name>
<organism evidence="1 2">
    <name type="scientific">Anaerobaca lacustris</name>
    <dbReference type="NCBI Taxonomy" id="3044600"/>
    <lineage>
        <taxon>Bacteria</taxon>
        <taxon>Pseudomonadati</taxon>
        <taxon>Planctomycetota</taxon>
        <taxon>Phycisphaerae</taxon>
        <taxon>Sedimentisphaerales</taxon>
        <taxon>Anaerobacaceae</taxon>
        <taxon>Anaerobaca</taxon>
    </lineage>
</organism>
<accession>A0AAW6TW60</accession>
<evidence type="ECO:0000313" key="1">
    <source>
        <dbReference type="EMBL" id="MDI6447729.1"/>
    </source>
</evidence>
<reference evidence="1" key="1">
    <citation type="submission" date="2023-05" db="EMBL/GenBank/DDBJ databases">
        <title>Anaerotaeda fermentans gen. nov., sp. nov., a novel anaerobic planctomycete of the new family within the order Sedimentisphaerales isolated from Taman Peninsula, Russia.</title>
        <authorList>
            <person name="Khomyakova M.A."/>
            <person name="Merkel A.Y."/>
            <person name="Slobodkin A.I."/>
        </authorList>
    </citation>
    <scope>NUCLEOTIDE SEQUENCE</scope>
    <source>
        <strain evidence="1">M17dextr</strain>
    </source>
</reference>
<proteinExistence type="predicted"/>
<protein>
    <recommendedName>
        <fullName evidence="3">PD(D/E)XK endonuclease domain-containing protein</fullName>
    </recommendedName>
</protein>
<evidence type="ECO:0000313" key="2">
    <source>
        <dbReference type="Proteomes" id="UP001431776"/>
    </source>
</evidence>
<comment type="caution">
    <text evidence="1">The sequence shown here is derived from an EMBL/GenBank/DDBJ whole genome shotgun (WGS) entry which is preliminary data.</text>
</comment>